<accession>A0ABM8VXF1</accession>
<protein>
    <submittedName>
        <fullName evidence="1">17645_t:CDS:1</fullName>
    </submittedName>
</protein>
<name>A0ABM8VXF1_GIGMA</name>
<dbReference type="EMBL" id="CAJVQB010000148">
    <property type="protein sequence ID" value="CAG8470773.1"/>
    <property type="molecule type" value="Genomic_DNA"/>
</dbReference>
<evidence type="ECO:0000313" key="1">
    <source>
        <dbReference type="EMBL" id="CAG8470773.1"/>
    </source>
</evidence>
<reference evidence="1 2" key="1">
    <citation type="submission" date="2021-06" db="EMBL/GenBank/DDBJ databases">
        <authorList>
            <person name="Kallberg Y."/>
            <person name="Tangrot J."/>
            <person name="Rosling A."/>
        </authorList>
    </citation>
    <scope>NUCLEOTIDE SEQUENCE [LARGE SCALE GENOMIC DNA]</scope>
    <source>
        <strain evidence="1 2">120-4 pot B 10/14</strain>
    </source>
</reference>
<organism evidence="1 2">
    <name type="scientific">Gigaspora margarita</name>
    <dbReference type="NCBI Taxonomy" id="4874"/>
    <lineage>
        <taxon>Eukaryota</taxon>
        <taxon>Fungi</taxon>
        <taxon>Fungi incertae sedis</taxon>
        <taxon>Mucoromycota</taxon>
        <taxon>Glomeromycotina</taxon>
        <taxon>Glomeromycetes</taxon>
        <taxon>Diversisporales</taxon>
        <taxon>Gigasporaceae</taxon>
        <taxon>Gigaspora</taxon>
    </lineage>
</organism>
<evidence type="ECO:0000313" key="2">
    <source>
        <dbReference type="Proteomes" id="UP000789901"/>
    </source>
</evidence>
<comment type="caution">
    <text evidence="1">The sequence shown here is derived from an EMBL/GenBank/DDBJ whole genome shotgun (WGS) entry which is preliminary data.</text>
</comment>
<gene>
    <name evidence="1" type="ORF">GMARGA_LOCUS766</name>
</gene>
<sequence>MTEIRKQEIKQQKNLPVCPLCQKGFFGCLVMVGEDKKSYHLECLKKEKEKEPTQIKKILRLNSKPLHGHNRSFSMRATKRKFATNRQKFLIGGKKYYVPTKLFRGY</sequence>
<proteinExistence type="predicted"/>
<dbReference type="Proteomes" id="UP000789901">
    <property type="component" value="Unassembled WGS sequence"/>
</dbReference>
<keyword evidence="2" id="KW-1185">Reference proteome</keyword>